<keyword evidence="2" id="KW-1185">Reference proteome</keyword>
<accession>A0A1G8PZR8</accession>
<protein>
    <recommendedName>
        <fullName evidence="3">DUF429 domain-containing protein</fullName>
    </recommendedName>
</protein>
<sequence>MIIYGCDFSGAKNPEGKIFVASGRLDGDSFTVEEVSSCEDRLDLYYLIRNSRAPWGVDFPFSIPEYYLGQQYDSSWDKFIQGAYEDSREQFKQRFGQIHSGKNSRDLRVTDIAVDAKSPVSSTPIAMHAMLYGARRLLHNLQGEAAVYPFQPYRVEVPRLYEIYPGHGWKALKLKSSAPDALRDLSASFKAQVDSGFEVTISPAAAAAATDARGQANLHARDAVMACIQMAYCLRKYKLESSEEECRPAFASEEEWEMRMLEGLVVRMFP</sequence>
<organism evidence="1 2">
    <name type="scientific">Paenibacillus typhae</name>
    <dbReference type="NCBI Taxonomy" id="1174501"/>
    <lineage>
        <taxon>Bacteria</taxon>
        <taxon>Bacillati</taxon>
        <taxon>Bacillota</taxon>
        <taxon>Bacilli</taxon>
        <taxon>Bacillales</taxon>
        <taxon>Paenibacillaceae</taxon>
        <taxon>Paenibacillus</taxon>
    </lineage>
</organism>
<dbReference type="RefSeq" id="WP_090714252.1">
    <property type="nucleotide sequence ID" value="NZ_CBCSKY010000008.1"/>
</dbReference>
<name>A0A1G8PZR8_9BACL</name>
<dbReference type="AlphaFoldDB" id="A0A1G8PZR8"/>
<reference evidence="2" key="1">
    <citation type="submission" date="2016-10" db="EMBL/GenBank/DDBJ databases">
        <authorList>
            <person name="Varghese N."/>
            <person name="Submissions S."/>
        </authorList>
    </citation>
    <scope>NUCLEOTIDE SEQUENCE [LARGE SCALE GENOMIC DNA]</scope>
    <source>
        <strain evidence="2">CGMCC 1.11012</strain>
    </source>
</reference>
<evidence type="ECO:0000313" key="1">
    <source>
        <dbReference type="EMBL" id="SDI97937.1"/>
    </source>
</evidence>
<dbReference type="STRING" id="1174501.SAMN05216192_110118"/>
<gene>
    <name evidence="1" type="ORF">SAMN05216192_110118</name>
</gene>
<evidence type="ECO:0000313" key="2">
    <source>
        <dbReference type="Proteomes" id="UP000199050"/>
    </source>
</evidence>
<dbReference type="OrthoDB" id="2548717at2"/>
<dbReference type="Proteomes" id="UP000199050">
    <property type="component" value="Unassembled WGS sequence"/>
</dbReference>
<proteinExistence type="predicted"/>
<dbReference type="EMBL" id="FNDX01000010">
    <property type="protein sequence ID" value="SDI97937.1"/>
    <property type="molecule type" value="Genomic_DNA"/>
</dbReference>
<evidence type="ECO:0008006" key="3">
    <source>
        <dbReference type="Google" id="ProtNLM"/>
    </source>
</evidence>